<dbReference type="OrthoDB" id="2108802at2759"/>
<dbReference type="GO" id="GO:0005975">
    <property type="term" value="P:carbohydrate metabolic process"/>
    <property type="evidence" value="ECO:0007669"/>
    <property type="project" value="InterPro"/>
</dbReference>
<evidence type="ECO:0000256" key="4">
    <source>
        <dbReference type="SAM" id="MobiDB-lite"/>
    </source>
</evidence>
<dbReference type="InterPro" id="IPR017853">
    <property type="entry name" value="GH"/>
</dbReference>
<evidence type="ECO:0000259" key="5">
    <source>
        <dbReference type="PROSITE" id="PS51164"/>
    </source>
</evidence>
<organism evidence="6 7">
    <name type="scientific">Setomelanomma holmii</name>
    <dbReference type="NCBI Taxonomy" id="210430"/>
    <lineage>
        <taxon>Eukaryota</taxon>
        <taxon>Fungi</taxon>
        <taxon>Dikarya</taxon>
        <taxon>Ascomycota</taxon>
        <taxon>Pezizomycotina</taxon>
        <taxon>Dothideomycetes</taxon>
        <taxon>Pleosporomycetidae</taxon>
        <taxon>Pleosporales</taxon>
        <taxon>Pleosporineae</taxon>
        <taxon>Phaeosphaeriaceae</taxon>
        <taxon>Setomelanomma</taxon>
    </lineage>
</organism>
<dbReference type="AlphaFoldDB" id="A0A9P4H2V9"/>
<evidence type="ECO:0000256" key="3">
    <source>
        <dbReference type="ARBA" id="ARBA00022729"/>
    </source>
</evidence>
<dbReference type="Gene3D" id="3.20.20.70">
    <property type="entry name" value="Aldolase class I"/>
    <property type="match status" value="1"/>
</dbReference>
<feature type="compositionally biased region" description="Low complexity" evidence="4">
    <location>
        <begin position="245"/>
        <end position="263"/>
    </location>
</feature>
<dbReference type="EMBL" id="ML978251">
    <property type="protein sequence ID" value="KAF2026017.1"/>
    <property type="molecule type" value="Genomic_DNA"/>
</dbReference>
<evidence type="ECO:0000256" key="2">
    <source>
        <dbReference type="ARBA" id="ARBA00012755"/>
    </source>
</evidence>
<comment type="catalytic activity">
    <reaction evidence="1">
        <text>Hydrolysis of terminal, non-reducing alpha-D-galactose residues in alpha-D-galactosides, including galactose oligosaccharides, galactomannans and galactolipids.</text>
        <dbReference type="EC" id="3.2.1.22"/>
    </reaction>
</comment>
<feature type="region of interest" description="Disordered" evidence="4">
    <location>
        <begin position="243"/>
        <end position="269"/>
    </location>
</feature>
<dbReference type="PANTHER" id="PTHR35273:SF2">
    <property type="entry name" value="ALPHA-GALACTOSIDASE"/>
    <property type="match status" value="1"/>
</dbReference>
<accession>A0A9P4H2V9</accession>
<evidence type="ECO:0000313" key="7">
    <source>
        <dbReference type="Proteomes" id="UP000799777"/>
    </source>
</evidence>
<proteinExistence type="predicted"/>
<dbReference type="PANTHER" id="PTHR35273">
    <property type="entry name" value="ALPHA-1,4 POLYGALACTOSAMINIDASE, PUTATIVE (AFU_ORTHOLOGUE AFUA_3G07890)-RELATED"/>
    <property type="match status" value="1"/>
</dbReference>
<feature type="domain" description="CBM1" evidence="5">
    <location>
        <begin position="271"/>
        <end position="308"/>
    </location>
</feature>
<dbReference type="InterPro" id="IPR013785">
    <property type="entry name" value="Aldolase_TIM"/>
</dbReference>
<dbReference type="InterPro" id="IPR035971">
    <property type="entry name" value="CBD_sf"/>
</dbReference>
<dbReference type="Pfam" id="PF00734">
    <property type="entry name" value="CBM_1"/>
    <property type="match status" value="1"/>
</dbReference>
<evidence type="ECO:0000256" key="1">
    <source>
        <dbReference type="ARBA" id="ARBA00001255"/>
    </source>
</evidence>
<dbReference type="GO" id="GO:0004557">
    <property type="term" value="F:alpha-galactosidase activity"/>
    <property type="evidence" value="ECO:0007669"/>
    <property type="project" value="UniProtKB-EC"/>
</dbReference>
<dbReference type="SMART" id="SM00236">
    <property type="entry name" value="fCBD"/>
    <property type="match status" value="1"/>
</dbReference>
<dbReference type="InterPro" id="IPR004352">
    <property type="entry name" value="GH114_TIM-barrel"/>
</dbReference>
<dbReference type="Proteomes" id="UP000799777">
    <property type="component" value="Unassembled WGS sequence"/>
</dbReference>
<protein>
    <recommendedName>
        <fullName evidence="2">alpha-galactosidase</fullName>
        <ecNumber evidence="2">3.2.1.22</ecNumber>
    </recommendedName>
</protein>
<keyword evidence="7" id="KW-1185">Reference proteome</keyword>
<dbReference type="SUPFAM" id="SSF57180">
    <property type="entry name" value="Cellulose-binding domain"/>
    <property type="match status" value="1"/>
</dbReference>
<dbReference type="SUPFAM" id="SSF51445">
    <property type="entry name" value="(Trans)glycosidases"/>
    <property type="match status" value="1"/>
</dbReference>
<dbReference type="GO" id="GO:0005576">
    <property type="term" value="C:extracellular region"/>
    <property type="evidence" value="ECO:0007669"/>
    <property type="project" value="InterPro"/>
</dbReference>
<dbReference type="PROSITE" id="PS51164">
    <property type="entry name" value="CBM1_2"/>
    <property type="match status" value="1"/>
</dbReference>
<sequence length="308" mass="33846">MHEEPITAFCTRDRKDENATFTRGQKFQIILLGVPDMSEMPLPPSDAAVWDIDLFDNPASTMQALKAAGKMVWMRTGSQPIRTLMAKRIELAADKGCDAIDPDNTAKRQWLNLRNTNAIDYMRWMQKEAAKYDMMIGLKNSLEIVSDLTPIIDFAVNEQCAQLSECNTYSQFLAVDKPVFHIEYPMPLNAQAATGLSCIGVGISGMSTILKDFQLNGITYYCDGSYADTPTLGVSSPILSMKIRTTPSPSRTSSTQKPPTSTPGNGGGGGCKQKHWDQCGGNDWKGCAACESPYTCKGVSPPYYYQCL</sequence>
<evidence type="ECO:0000313" key="6">
    <source>
        <dbReference type="EMBL" id="KAF2026017.1"/>
    </source>
</evidence>
<name>A0A9P4H2V9_9PLEO</name>
<keyword evidence="3" id="KW-0732">Signal</keyword>
<comment type="caution">
    <text evidence="6">The sequence shown here is derived from an EMBL/GenBank/DDBJ whole genome shotgun (WGS) entry which is preliminary data.</text>
</comment>
<dbReference type="Pfam" id="PF03537">
    <property type="entry name" value="Glyco_hydro_114"/>
    <property type="match status" value="1"/>
</dbReference>
<gene>
    <name evidence="6" type="ORF">EK21DRAFT_103520</name>
</gene>
<dbReference type="InterPro" id="IPR000254">
    <property type="entry name" value="CBD"/>
</dbReference>
<dbReference type="EC" id="3.2.1.22" evidence="2"/>
<reference evidence="6" key="1">
    <citation type="journal article" date="2020" name="Stud. Mycol.">
        <title>101 Dothideomycetes genomes: a test case for predicting lifestyles and emergence of pathogens.</title>
        <authorList>
            <person name="Haridas S."/>
            <person name="Albert R."/>
            <person name="Binder M."/>
            <person name="Bloem J."/>
            <person name="Labutti K."/>
            <person name="Salamov A."/>
            <person name="Andreopoulos B."/>
            <person name="Baker S."/>
            <person name="Barry K."/>
            <person name="Bills G."/>
            <person name="Bluhm B."/>
            <person name="Cannon C."/>
            <person name="Castanera R."/>
            <person name="Culley D."/>
            <person name="Daum C."/>
            <person name="Ezra D."/>
            <person name="Gonzalez J."/>
            <person name="Henrissat B."/>
            <person name="Kuo A."/>
            <person name="Liang C."/>
            <person name="Lipzen A."/>
            <person name="Lutzoni F."/>
            <person name="Magnuson J."/>
            <person name="Mondo S."/>
            <person name="Nolan M."/>
            <person name="Ohm R."/>
            <person name="Pangilinan J."/>
            <person name="Park H.-J."/>
            <person name="Ramirez L."/>
            <person name="Alfaro M."/>
            <person name="Sun H."/>
            <person name="Tritt A."/>
            <person name="Yoshinaga Y."/>
            <person name="Zwiers L.-H."/>
            <person name="Turgeon B."/>
            <person name="Goodwin S."/>
            <person name="Spatafora J."/>
            <person name="Crous P."/>
            <person name="Grigoriev I."/>
        </authorList>
    </citation>
    <scope>NUCLEOTIDE SEQUENCE</scope>
    <source>
        <strain evidence="6">CBS 110217</strain>
    </source>
</reference>
<dbReference type="GO" id="GO:0030248">
    <property type="term" value="F:cellulose binding"/>
    <property type="evidence" value="ECO:0007669"/>
    <property type="project" value="InterPro"/>
</dbReference>